<evidence type="ECO:0000256" key="1">
    <source>
        <dbReference type="HAMAP-Rule" id="MF_01526"/>
    </source>
</evidence>
<dbReference type="OrthoDB" id="9811402at2"/>
<dbReference type="KEGG" id="bko:CKF48_02765"/>
<dbReference type="Gene3D" id="1.20.1500.10">
    <property type="entry name" value="YheA/YmcA-like"/>
    <property type="match status" value="1"/>
</dbReference>
<dbReference type="AlphaFoldDB" id="A0A248TDW1"/>
<keyword evidence="3" id="KW-1185">Reference proteome</keyword>
<dbReference type="HAMAP" id="MF_01526">
    <property type="entry name" value="UPF0342"/>
    <property type="match status" value="1"/>
</dbReference>
<sequence>MANNLQDAAIELEKAIRESNEYQSLKDSYDKVNADPSAKSMFDNFRNIQIQLQQKQMSGQEITQEEVDQAQKTVALVQQHELISKLMADEQKMSEVITDLNKTIMKPLEDLYGAAE</sequence>
<comment type="similarity">
    <text evidence="1">Belongs to the UPF0342 family.</text>
</comment>
<evidence type="ECO:0000313" key="2">
    <source>
        <dbReference type="EMBL" id="ASV66353.1"/>
    </source>
</evidence>
<dbReference type="EMBL" id="CP022983">
    <property type="protein sequence ID" value="ASV66353.1"/>
    <property type="molecule type" value="Genomic_DNA"/>
</dbReference>
<dbReference type="InterPro" id="IPR023378">
    <property type="entry name" value="YheA/YmcA-like_dom_sf"/>
</dbReference>
<evidence type="ECO:0000313" key="3">
    <source>
        <dbReference type="Proteomes" id="UP000215137"/>
    </source>
</evidence>
<dbReference type="Proteomes" id="UP000215137">
    <property type="component" value="Chromosome"/>
</dbReference>
<dbReference type="GeneID" id="97215372"/>
<gene>
    <name evidence="2" type="ORF">CKF48_02765</name>
</gene>
<protein>
    <recommendedName>
        <fullName evidence="1">UPF0342 protein CKF48_02765</fullName>
    </recommendedName>
</protein>
<dbReference type="SUPFAM" id="SSF158622">
    <property type="entry name" value="YheA/YmcA-like"/>
    <property type="match status" value="1"/>
</dbReference>
<accession>A0A248TDW1</accession>
<name>A0A248TDW1_9BACI</name>
<organism evidence="2 3">
    <name type="scientific">Cytobacillus kochii</name>
    <dbReference type="NCBI Taxonomy" id="859143"/>
    <lineage>
        <taxon>Bacteria</taxon>
        <taxon>Bacillati</taxon>
        <taxon>Bacillota</taxon>
        <taxon>Bacilli</taxon>
        <taxon>Bacillales</taxon>
        <taxon>Bacillaceae</taxon>
        <taxon>Cytobacillus</taxon>
    </lineage>
</organism>
<proteinExistence type="inferred from homology"/>
<dbReference type="RefSeq" id="WP_095369928.1">
    <property type="nucleotide sequence ID" value="NZ_CANMJM010000019.1"/>
</dbReference>
<reference evidence="2 3" key="1">
    <citation type="submission" date="2017-08" db="EMBL/GenBank/DDBJ databases">
        <title>Complete Genome Sequence of Bacillus kochii Oregon-R-modENCODE STRAIN BDGP4, isolated from Drosophila melanogaster gut.</title>
        <authorList>
            <person name="Wan K.H."/>
            <person name="Yu C."/>
            <person name="Park S."/>
            <person name="Hammonds A.S."/>
            <person name="Booth B.W."/>
            <person name="Celniker S.E."/>
        </authorList>
    </citation>
    <scope>NUCLEOTIDE SEQUENCE [LARGE SCALE GENOMIC DNA]</scope>
    <source>
        <strain evidence="2 3">BDGP4</strain>
    </source>
</reference>
<dbReference type="Pfam" id="PF06133">
    <property type="entry name" value="Com_YlbF"/>
    <property type="match status" value="1"/>
</dbReference>
<dbReference type="InterPro" id="IPR010368">
    <property type="entry name" value="Com_YlbF"/>
</dbReference>